<evidence type="ECO:0008006" key="4">
    <source>
        <dbReference type="Google" id="ProtNLM"/>
    </source>
</evidence>
<dbReference type="AlphaFoldDB" id="A0A1I5UI70"/>
<dbReference type="EMBL" id="FOXM01000008">
    <property type="protein sequence ID" value="SFP94984.1"/>
    <property type="molecule type" value="Genomic_DNA"/>
</dbReference>
<evidence type="ECO:0000313" key="2">
    <source>
        <dbReference type="EMBL" id="SFP94984.1"/>
    </source>
</evidence>
<reference evidence="3" key="1">
    <citation type="submission" date="2016-10" db="EMBL/GenBank/DDBJ databases">
        <authorList>
            <person name="Varghese N."/>
            <person name="Submissions S."/>
        </authorList>
    </citation>
    <scope>NUCLEOTIDE SEQUENCE [LARGE SCALE GENOMIC DNA]</scope>
    <source>
        <strain evidence="3">JCM 18195</strain>
    </source>
</reference>
<protein>
    <recommendedName>
        <fullName evidence="4">Lipoprotein</fullName>
    </recommendedName>
</protein>
<feature type="region of interest" description="Disordered" evidence="1">
    <location>
        <begin position="1"/>
        <end position="22"/>
    </location>
</feature>
<evidence type="ECO:0000256" key="1">
    <source>
        <dbReference type="SAM" id="MobiDB-lite"/>
    </source>
</evidence>
<sequence>MPRPLRARAAASTRNTLPDSGKDARMRHALPLLLCTALLGGCAGGPKDIAGTWINQPAIDAAADSGKLREALLAYGPNLEWRFAPQRHTAWSSNGVDVGEGHLASAGEAQWQVTFHRDFQERFALDGDELVQQPSASAPEQRFVAVDADTAAASEVLPGQTFEQRLYAALLGGDWEIREGTGREGLVRFHPDGRVEGLPEVERYALCLAGDCAERSAEHEILWLQNGQQGREWLFQLAGDELSIYQADNQALHTDIPQYRPGPRAWLLERD</sequence>
<gene>
    <name evidence="2" type="ORF">SAMN05216229_108140</name>
</gene>
<dbReference type="Proteomes" id="UP000243084">
    <property type="component" value="Unassembled WGS sequence"/>
</dbReference>
<name>A0A1I5UI70_9GAMM</name>
<organism evidence="2 3">
    <name type="scientific">Geopseudomonas sagittaria</name>
    <dbReference type="NCBI Taxonomy" id="1135990"/>
    <lineage>
        <taxon>Bacteria</taxon>
        <taxon>Pseudomonadati</taxon>
        <taxon>Pseudomonadota</taxon>
        <taxon>Gammaproteobacteria</taxon>
        <taxon>Pseudomonadales</taxon>
        <taxon>Pseudomonadaceae</taxon>
        <taxon>Geopseudomonas</taxon>
    </lineage>
</organism>
<keyword evidence="3" id="KW-1185">Reference proteome</keyword>
<accession>A0A1I5UI70</accession>
<evidence type="ECO:0000313" key="3">
    <source>
        <dbReference type="Proteomes" id="UP000243084"/>
    </source>
</evidence>
<proteinExistence type="predicted"/>